<dbReference type="InterPro" id="IPR001073">
    <property type="entry name" value="C1q_dom"/>
</dbReference>
<name>K1QC60_MAGGI</name>
<dbReference type="SUPFAM" id="SSF49842">
    <property type="entry name" value="TNF-like"/>
    <property type="match status" value="1"/>
</dbReference>
<proteinExistence type="predicted"/>
<protein>
    <submittedName>
        <fullName evidence="1">Uncharacterized protein</fullName>
    </submittedName>
</protein>
<accession>K1QC60</accession>
<sequence length="199" mass="22050">MRRPTLKQISIHKLNIGNAYHETYGHFNAPIAGLYQFALTLLNDGNESYFSLVRNGNELLAALYSKAGFIPASAVVVVQLEASDVVFVKATNVGANLDEPFYFTLKDVENHGKWYGPHKNTDLQRILLEQPTHMYGKMTTVDVENLLEETASLQVPNTVTMEHTENTGIVAPESITEVPPFEDILPDLLGVGESGEFDK</sequence>
<dbReference type="Gene3D" id="2.60.120.40">
    <property type="match status" value="1"/>
</dbReference>
<dbReference type="Pfam" id="PF00386">
    <property type="entry name" value="C1q"/>
    <property type="match status" value="1"/>
</dbReference>
<dbReference type="HOGENOM" id="CLU_1373411_0_0_1"/>
<dbReference type="InParanoid" id="K1QC60"/>
<gene>
    <name evidence="1" type="ORF">CGI_10005427</name>
</gene>
<organism evidence="1">
    <name type="scientific">Magallana gigas</name>
    <name type="common">Pacific oyster</name>
    <name type="synonym">Crassostrea gigas</name>
    <dbReference type="NCBI Taxonomy" id="29159"/>
    <lineage>
        <taxon>Eukaryota</taxon>
        <taxon>Metazoa</taxon>
        <taxon>Spiralia</taxon>
        <taxon>Lophotrochozoa</taxon>
        <taxon>Mollusca</taxon>
        <taxon>Bivalvia</taxon>
        <taxon>Autobranchia</taxon>
        <taxon>Pteriomorphia</taxon>
        <taxon>Ostreida</taxon>
        <taxon>Ostreoidea</taxon>
        <taxon>Ostreidae</taxon>
        <taxon>Magallana</taxon>
    </lineage>
</organism>
<dbReference type="AlphaFoldDB" id="K1QC60"/>
<evidence type="ECO:0000313" key="1">
    <source>
        <dbReference type="EMBL" id="EKC28754.1"/>
    </source>
</evidence>
<dbReference type="InterPro" id="IPR008983">
    <property type="entry name" value="Tumour_necrosis_fac-like_dom"/>
</dbReference>
<reference evidence="1" key="1">
    <citation type="journal article" date="2012" name="Nature">
        <title>The oyster genome reveals stress adaptation and complexity of shell formation.</title>
        <authorList>
            <person name="Zhang G."/>
            <person name="Fang X."/>
            <person name="Guo X."/>
            <person name="Li L."/>
            <person name="Luo R."/>
            <person name="Xu F."/>
            <person name="Yang P."/>
            <person name="Zhang L."/>
            <person name="Wang X."/>
            <person name="Qi H."/>
            <person name="Xiong Z."/>
            <person name="Que H."/>
            <person name="Xie Y."/>
            <person name="Holland P.W."/>
            <person name="Paps J."/>
            <person name="Zhu Y."/>
            <person name="Wu F."/>
            <person name="Chen Y."/>
            <person name="Wang J."/>
            <person name="Peng C."/>
            <person name="Meng J."/>
            <person name="Yang L."/>
            <person name="Liu J."/>
            <person name="Wen B."/>
            <person name="Zhang N."/>
            <person name="Huang Z."/>
            <person name="Zhu Q."/>
            <person name="Feng Y."/>
            <person name="Mount A."/>
            <person name="Hedgecock D."/>
            <person name="Xu Z."/>
            <person name="Liu Y."/>
            <person name="Domazet-Loso T."/>
            <person name="Du Y."/>
            <person name="Sun X."/>
            <person name="Zhang S."/>
            <person name="Liu B."/>
            <person name="Cheng P."/>
            <person name="Jiang X."/>
            <person name="Li J."/>
            <person name="Fan D."/>
            <person name="Wang W."/>
            <person name="Fu W."/>
            <person name="Wang T."/>
            <person name="Wang B."/>
            <person name="Zhang J."/>
            <person name="Peng Z."/>
            <person name="Li Y."/>
            <person name="Li N."/>
            <person name="Wang J."/>
            <person name="Chen M."/>
            <person name="He Y."/>
            <person name="Tan F."/>
            <person name="Song X."/>
            <person name="Zheng Q."/>
            <person name="Huang R."/>
            <person name="Yang H."/>
            <person name="Du X."/>
            <person name="Chen L."/>
            <person name="Yang M."/>
            <person name="Gaffney P.M."/>
            <person name="Wang S."/>
            <person name="Luo L."/>
            <person name="She Z."/>
            <person name="Ming Y."/>
            <person name="Huang W."/>
            <person name="Zhang S."/>
            <person name="Huang B."/>
            <person name="Zhang Y."/>
            <person name="Qu T."/>
            <person name="Ni P."/>
            <person name="Miao G."/>
            <person name="Wang J."/>
            <person name="Wang Q."/>
            <person name="Steinberg C.E."/>
            <person name="Wang H."/>
            <person name="Li N."/>
            <person name="Qian L."/>
            <person name="Zhang G."/>
            <person name="Li Y."/>
            <person name="Yang H."/>
            <person name="Liu X."/>
            <person name="Wang J."/>
            <person name="Yin Y."/>
            <person name="Wang J."/>
        </authorList>
    </citation>
    <scope>NUCLEOTIDE SEQUENCE [LARGE SCALE GENOMIC DNA]</scope>
    <source>
        <strain evidence="1">05x7-T-G4-1.051#20</strain>
    </source>
</reference>
<dbReference type="EMBL" id="JH817954">
    <property type="protein sequence ID" value="EKC28754.1"/>
    <property type="molecule type" value="Genomic_DNA"/>
</dbReference>